<reference evidence="1" key="1">
    <citation type="journal article" date="2014" name="Int. J. Syst. Evol. Microbiol.">
        <title>Complete genome sequence of Corynebacterium casei LMG S-19264T (=DSM 44701T), isolated from a smear-ripened cheese.</title>
        <authorList>
            <consortium name="US DOE Joint Genome Institute (JGI-PGF)"/>
            <person name="Walter F."/>
            <person name="Albersmeier A."/>
            <person name="Kalinowski J."/>
            <person name="Ruckert C."/>
        </authorList>
    </citation>
    <scope>NUCLEOTIDE SEQUENCE</scope>
    <source>
        <strain evidence="1">JCM 4369</strain>
    </source>
</reference>
<evidence type="ECO:0000313" key="1">
    <source>
        <dbReference type="EMBL" id="GGV13246.1"/>
    </source>
</evidence>
<reference evidence="1" key="2">
    <citation type="submission" date="2020-09" db="EMBL/GenBank/DDBJ databases">
        <authorList>
            <person name="Sun Q."/>
            <person name="Ohkuma M."/>
        </authorList>
    </citation>
    <scope>NUCLEOTIDE SEQUENCE</scope>
    <source>
        <strain evidence="1">JCM 4369</strain>
    </source>
</reference>
<proteinExistence type="predicted"/>
<accession>A0A918IHE0</accession>
<dbReference type="RefSeq" id="WP_191876620.1">
    <property type="nucleotide sequence ID" value="NZ_BMTD01000015.1"/>
</dbReference>
<name>A0A918IHE0_9ACTN</name>
<keyword evidence="2" id="KW-1185">Reference proteome</keyword>
<comment type="caution">
    <text evidence="1">The sequence shown here is derived from an EMBL/GenBank/DDBJ whole genome shotgun (WGS) entry which is preliminary data.</text>
</comment>
<sequence>MDPSMLPDGELDLLEFLYEESQRPLGPEHPVKHDCFHCQLEAKVRAQTPAPPEGNPVPLERIPGELVESVEPLAAKNLAAMTTIRADRAVRLTESGQRVYREYLRQRQQARYEARLRGNPATVINIRDSHGFIAGSQRDFTQDNHGDF</sequence>
<dbReference type="Proteomes" id="UP000618795">
    <property type="component" value="Unassembled WGS sequence"/>
</dbReference>
<organism evidence="1 2">
    <name type="scientific">Streptomyces filipinensis</name>
    <dbReference type="NCBI Taxonomy" id="66887"/>
    <lineage>
        <taxon>Bacteria</taxon>
        <taxon>Bacillati</taxon>
        <taxon>Actinomycetota</taxon>
        <taxon>Actinomycetes</taxon>
        <taxon>Kitasatosporales</taxon>
        <taxon>Streptomycetaceae</taxon>
        <taxon>Streptomyces</taxon>
    </lineage>
</organism>
<protein>
    <submittedName>
        <fullName evidence="1">Uncharacterized protein</fullName>
    </submittedName>
</protein>
<dbReference type="AlphaFoldDB" id="A0A918IHE0"/>
<evidence type="ECO:0000313" key="2">
    <source>
        <dbReference type="Proteomes" id="UP000618795"/>
    </source>
</evidence>
<dbReference type="EMBL" id="BMTD01000015">
    <property type="protein sequence ID" value="GGV13246.1"/>
    <property type="molecule type" value="Genomic_DNA"/>
</dbReference>
<gene>
    <name evidence="1" type="ORF">GCM10010260_60300</name>
</gene>